<accession>A0A1G9TPS2</accession>
<dbReference type="Gene3D" id="3.30.1330.10">
    <property type="entry name" value="PurM-like, N-terminal domain"/>
    <property type="match status" value="1"/>
</dbReference>
<dbReference type="InterPro" id="IPR010918">
    <property type="entry name" value="PurM-like_C_dom"/>
</dbReference>
<dbReference type="Proteomes" id="UP000187651">
    <property type="component" value="Unassembled WGS sequence"/>
</dbReference>
<name>A0A1G9TPS2_9FIRM</name>
<sequence length="330" mass="37251">MDLGRIKSSIFDRSVFKLIKDRQSKEIKRAYLGQQAATKKLDNANVVTSLSSKPMAVYDVANKLAASGAKLDYVTVNIVMDAASREIRLKEIINDLEEQCRHFNITIAQTDVRVSARAIKPIVTVFGLGHAQVETDESFKLTESYKPKPEDVIVAIGVIGLSGIRRVIKEKEEEILKRYTRDVLDKALAKLEELDTTSISDLVYEEFRKEGIKGNVYSLSEGGVIDCLWNIAEKNHIGFEVDIRKIPVRQEIIEICEMFSINPYEMESIGSLLVTYSGNYGIVNILNEKNVKAFEVGCFKSDNKKILRSLSDERFVEMPGQDEIYKVINN</sequence>
<feature type="domain" description="PurM-like C-terminal" evidence="3">
    <location>
        <begin position="148"/>
        <end position="303"/>
    </location>
</feature>
<dbReference type="PANTHER" id="PTHR30303:SF4">
    <property type="entry name" value="HYDROGENASE EXPRESSION_FORMATION PROTEIN HYPE"/>
    <property type="match status" value="1"/>
</dbReference>
<evidence type="ECO:0000259" key="2">
    <source>
        <dbReference type="Pfam" id="PF00586"/>
    </source>
</evidence>
<comment type="similarity">
    <text evidence="1">Belongs to the HypE family.</text>
</comment>
<keyword evidence="5" id="KW-1185">Reference proteome</keyword>
<dbReference type="Pfam" id="PF00586">
    <property type="entry name" value="AIRS"/>
    <property type="match status" value="1"/>
</dbReference>
<reference evidence="5" key="1">
    <citation type="submission" date="2016-10" db="EMBL/GenBank/DDBJ databases">
        <authorList>
            <person name="Varghese N."/>
            <person name="Submissions S."/>
        </authorList>
    </citation>
    <scope>NUCLEOTIDE SEQUENCE [LARGE SCALE GENOMIC DNA]</scope>
    <source>
        <strain evidence="5">M83</strain>
    </source>
</reference>
<feature type="domain" description="PurM-like N-terminal" evidence="2">
    <location>
        <begin position="56"/>
        <end position="130"/>
    </location>
</feature>
<dbReference type="PANTHER" id="PTHR30303">
    <property type="entry name" value="HYDROGENASE ISOENZYMES FORMATION PROTEIN HYPE"/>
    <property type="match status" value="1"/>
</dbReference>
<gene>
    <name evidence="4" type="ORF">SAMN05216544_0436</name>
</gene>
<dbReference type="OrthoDB" id="153904at2"/>
<dbReference type="Gene3D" id="3.90.650.10">
    <property type="entry name" value="PurM-like C-terminal domain"/>
    <property type="match status" value="1"/>
</dbReference>
<dbReference type="SUPFAM" id="SSF56042">
    <property type="entry name" value="PurM C-terminal domain-like"/>
    <property type="match status" value="1"/>
</dbReference>
<dbReference type="InterPro" id="IPR016188">
    <property type="entry name" value="PurM-like_N"/>
</dbReference>
<dbReference type="InterPro" id="IPR036921">
    <property type="entry name" value="PurM-like_N_sf"/>
</dbReference>
<organism evidence="4 5">
    <name type="scientific">Lachnospira pectinoschiza</name>
    <dbReference type="NCBI Taxonomy" id="28052"/>
    <lineage>
        <taxon>Bacteria</taxon>
        <taxon>Bacillati</taxon>
        <taxon>Bacillota</taxon>
        <taxon>Clostridia</taxon>
        <taxon>Lachnospirales</taxon>
        <taxon>Lachnospiraceae</taxon>
        <taxon>Lachnospira</taxon>
    </lineage>
</organism>
<evidence type="ECO:0000256" key="1">
    <source>
        <dbReference type="ARBA" id="ARBA00006243"/>
    </source>
</evidence>
<evidence type="ECO:0000259" key="3">
    <source>
        <dbReference type="Pfam" id="PF02769"/>
    </source>
</evidence>
<evidence type="ECO:0000313" key="5">
    <source>
        <dbReference type="Proteomes" id="UP000187651"/>
    </source>
</evidence>
<dbReference type="RefSeq" id="WP_074520717.1">
    <property type="nucleotide sequence ID" value="NZ_FNHZ01000001.1"/>
</dbReference>
<dbReference type="InterPro" id="IPR011854">
    <property type="entry name" value="HypE"/>
</dbReference>
<proteinExistence type="inferred from homology"/>
<dbReference type="Pfam" id="PF02769">
    <property type="entry name" value="AIRS_C"/>
    <property type="match status" value="1"/>
</dbReference>
<dbReference type="AlphaFoldDB" id="A0A1G9TPS2"/>
<dbReference type="GO" id="GO:0051604">
    <property type="term" value="P:protein maturation"/>
    <property type="evidence" value="ECO:0007669"/>
    <property type="project" value="TreeGrafter"/>
</dbReference>
<dbReference type="EMBL" id="FNHZ01000001">
    <property type="protein sequence ID" value="SDM49652.1"/>
    <property type="molecule type" value="Genomic_DNA"/>
</dbReference>
<dbReference type="InterPro" id="IPR036676">
    <property type="entry name" value="PurM-like_C_sf"/>
</dbReference>
<protein>
    <submittedName>
        <fullName evidence="4">Hydrogenase expression/formation protein HypE</fullName>
    </submittedName>
</protein>
<evidence type="ECO:0000313" key="4">
    <source>
        <dbReference type="EMBL" id="SDM49652.1"/>
    </source>
</evidence>